<evidence type="ECO:0000313" key="2">
    <source>
        <dbReference type="EMBL" id="KKN80491.1"/>
    </source>
</evidence>
<reference evidence="2" key="1">
    <citation type="journal article" date="2015" name="Nature">
        <title>Complex archaea that bridge the gap between prokaryotes and eukaryotes.</title>
        <authorList>
            <person name="Spang A."/>
            <person name="Saw J.H."/>
            <person name="Jorgensen S.L."/>
            <person name="Zaremba-Niedzwiedzka K."/>
            <person name="Martijn J."/>
            <person name="Lind A.E."/>
            <person name="van Eijk R."/>
            <person name="Schleper C."/>
            <person name="Guy L."/>
            <person name="Ettema T.J."/>
        </authorList>
    </citation>
    <scope>NUCLEOTIDE SEQUENCE</scope>
</reference>
<evidence type="ECO:0000259" key="1">
    <source>
        <dbReference type="Pfam" id="PF13708"/>
    </source>
</evidence>
<sequence length="565" mass="65166">MNLSQQNSFNPDNKKSTMALVSRIKSEGQDFEWYPTTEEMLKVIKDDIDKMVDDYDINPNPSILDCGAGDGRSLKYLTEGQRYAIEKSKPLIQAMDKSIFVIGAEFHQQTLMDKNTTLTIANPPYSEFEDWSSKIIRESNSAYIYLVIPSRWKSSKNIQDAIEIRGAKAETLKQKDFLSADRVSRAKVDIIKVSLVTKSRHRSSSSRADTDPFTIWFNDNFKIEKTSGRDLNDVSASLSQERIQNELVTGKDLIQVLIQLYERDLSKLMENYRAFETLDADLLDELGVSFKDVREGLRLKVKGLKNIYWQELFNNLKKITDKLTKSSRERLLSNLTTRTDVDFNSENIYAVVIWVIKNANHYFDEQLVSLVKRMVEKANIVLYKSNTKTYGEEKWRYCRTPEGLSRYSLETRLVLERAGGLVVSEWSFDLNRYNGLTERAHDLIMDILTVATNLGFDTTNYERPMDYQWESNKGKEFHFWDHVTGKTSLLMTVKAFKNGNCHVKFNQAFMRKLNVEFGRLEGWLKSAQEAADELDITIDEAAESFNQNLKLTNTSFLQLGFKEAA</sequence>
<dbReference type="AlphaFoldDB" id="A0A0F9W4B1"/>
<dbReference type="EMBL" id="LAZR01000230">
    <property type="protein sequence ID" value="KKN80491.1"/>
    <property type="molecule type" value="Genomic_DNA"/>
</dbReference>
<dbReference type="Pfam" id="PF13708">
    <property type="entry name" value="DUF4942"/>
    <property type="match status" value="1"/>
</dbReference>
<organism evidence="2">
    <name type="scientific">marine sediment metagenome</name>
    <dbReference type="NCBI Taxonomy" id="412755"/>
    <lineage>
        <taxon>unclassified sequences</taxon>
        <taxon>metagenomes</taxon>
        <taxon>ecological metagenomes</taxon>
    </lineage>
</organism>
<accession>A0A0F9W4B1</accession>
<feature type="domain" description="DUF4942" evidence="1">
    <location>
        <begin position="303"/>
        <end position="518"/>
    </location>
</feature>
<protein>
    <recommendedName>
        <fullName evidence="1">DUF4942 domain-containing protein</fullName>
    </recommendedName>
</protein>
<gene>
    <name evidence="2" type="ORF">LCGC14_0329360</name>
</gene>
<comment type="caution">
    <text evidence="2">The sequence shown here is derived from an EMBL/GenBank/DDBJ whole genome shotgun (WGS) entry which is preliminary data.</text>
</comment>
<dbReference type="Gene3D" id="3.40.50.150">
    <property type="entry name" value="Vaccinia Virus protein VP39"/>
    <property type="match status" value="1"/>
</dbReference>
<dbReference type="InterPro" id="IPR029063">
    <property type="entry name" value="SAM-dependent_MTases_sf"/>
</dbReference>
<proteinExistence type="predicted"/>
<dbReference type="InterPro" id="IPR031339">
    <property type="entry name" value="DUF4942"/>
</dbReference>
<name>A0A0F9W4B1_9ZZZZ</name>
<dbReference type="SUPFAM" id="SSF53335">
    <property type="entry name" value="S-adenosyl-L-methionine-dependent methyltransferases"/>
    <property type="match status" value="1"/>
</dbReference>